<keyword evidence="5" id="KW-0378">Hydrolase</keyword>
<dbReference type="GO" id="GO:0016787">
    <property type="term" value="F:hydrolase activity"/>
    <property type="evidence" value="ECO:0007669"/>
    <property type="project" value="UniProtKB-KW"/>
</dbReference>
<dbReference type="InterPro" id="IPR044946">
    <property type="entry name" value="Restrct_endonuc_typeI_TRD_sf"/>
</dbReference>
<evidence type="ECO:0000313" key="6">
    <source>
        <dbReference type="Proteomes" id="UP000670947"/>
    </source>
</evidence>
<dbReference type="RefSeq" id="WP_208850536.1">
    <property type="nucleotide sequence ID" value="NZ_JAGGDJ010000042.1"/>
</dbReference>
<keyword evidence="3" id="KW-0238">DNA-binding</keyword>
<proteinExistence type="inferred from homology"/>
<protein>
    <submittedName>
        <fullName evidence="5">Restriction endonuclease subunit S</fullName>
        <ecNumber evidence="5">3.1.21.-</ecNumber>
    </submittedName>
</protein>
<dbReference type="SUPFAM" id="SSF116734">
    <property type="entry name" value="DNA methylase specificity domain"/>
    <property type="match status" value="2"/>
</dbReference>
<dbReference type="InterPro" id="IPR000055">
    <property type="entry name" value="Restrct_endonuc_typeI_TRD"/>
</dbReference>
<comment type="similarity">
    <text evidence="1">Belongs to the type-I restriction system S methylase family.</text>
</comment>
<evidence type="ECO:0000256" key="1">
    <source>
        <dbReference type="ARBA" id="ARBA00010923"/>
    </source>
</evidence>
<keyword evidence="2" id="KW-0680">Restriction system</keyword>
<dbReference type="EMBL" id="JAGGDJ010000042">
    <property type="protein sequence ID" value="MBO7747926.1"/>
    <property type="molecule type" value="Genomic_DNA"/>
</dbReference>
<sequence>MLLMDLFNVYNGFPSTQVSVKAQKEDDHIPFIRPSSNYQNVVVGYVDKKTIPKRFIFPPETIFVSTNGQGSHTYSYVSNFPFVPNSDVAVLIPKRDMAVQEKIFYALCITKNRYRFSYGRKPKGERLTNINLPDTAPEWIYETKLEYEFLKPTKEQVVPDLDTNDWKEFLYTDIFEIKKGKRVVSNELNSGSTPFIGAIDSNNGYREYCDLPSIFPGNSITIPYNGNGVAEAFYQPKPFWASDDVNVLIPNFELNQYIAMFLITIIRKEKYRFNYGRKWHKERMENSTIKLPVDEKGIPDWVFMEKYIKSLSFSMPL</sequence>
<dbReference type="Gene3D" id="3.90.220.20">
    <property type="entry name" value="DNA methylase specificity domains"/>
    <property type="match status" value="2"/>
</dbReference>
<dbReference type="GO" id="GO:0004519">
    <property type="term" value="F:endonuclease activity"/>
    <property type="evidence" value="ECO:0007669"/>
    <property type="project" value="UniProtKB-KW"/>
</dbReference>
<evidence type="ECO:0000313" key="5">
    <source>
        <dbReference type="EMBL" id="MBO7747926.1"/>
    </source>
</evidence>
<feature type="domain" description="Type I restriction modification DNA specificity" evidence="4">
    <location>
        <begin position="165"/>
        <end position="309"/>
    </location>
</feature>
<dbReference type="EC" id="3.1.21.-" evidence="5"/>
<dbReference type="Proteomes" id="UP000670947">
    <property type="component" value="Unassembled WGS sequence"/>
</dbReference>
<keyword evidence="6" id="KW-1185">Reference proteome</keyword>
<organism evidence="5 6">
    <name type="scientific">Paenibacillus artemisiicola</name>
    <dbReference type="NCBI Taxonomy" id="1172618"/>
    <lineage>
        <taxon>Bacteria</taxon>
        <taxon>Bacillati</taxon>
        <taxon>Bacillota</taxon>
        <taxon>Bacilli</taxon>
        <taxon>Bacillales</taxon>
        <taxon>Paenibacillaceae</taxon>
        <taxon>Paenibacillus</taxon>
    </lineage>
</organism>
<evidence type="ECO:0000259" key="4">
    <source>
        <dbReference type="Pfam" id="PF01420"/>
    </source>
</evidence>
<keyword evidence="5" id="KW-0540">Nuclease</keyword>
<dbReference type="Pfam" id="PF01420">
    <property type="entry name" value="Methylase_S"/>
    <property type="match status" value="2"/>
</dbReference>
<accession>A0ABS3WIK9</accession>
<keyword evidence="5" id="KW-0255">Endonuclease</keyword>
<evidence type="ECO:0000256" key="3">
    <source>
        <dbReference type="ARBA" id="ARBA00023125"/>
    </source>
</evidence>
<gene>
    <name evidence="5" type="ORF">I8J29_27415</name>
</gene>
<name>A0ABS3WIK9_9BACL</name>
<feature type="domain" description="Type I restriction modification DNA specificity" evidence="4">
    <location>
        <begin position="4"/>
        <end position="116"/>
    </location>
</feature>
<comment type="caution">
    <text evidence="5">The sequence shown here is derived from an EMBL/GenBank/DDBJ whole genome shotgun (WGS) entry which is preliminary data.</text>
</comment>
<reference evidence="5 6" key="1">
    <citation type="submission" date="2021-03" db="EMBL/GenBank/DDBJ databases">
        <title>Paenibacillus artemisicola MWE-103 whole genome sequence.</title>
        <authorList>
            <person name="Ham Y.J."/>
        </authorList>
    </citation>
    <scope>NUCLEOTIDE SEQUENCE [LARGE SCALE GENOMIC DNA]</scope>
    <source>
        <strain evidence="5 6">MWE-103</strain>
    </source>
</reference>
<evidence type="ECO:0000256" key="2">
    <source>
        <dbReference type="ARBA" id="ARBA00022747"/>
    </source>
</evidence>